<dbReference type="EMBL" id="NKHZ01000001">
    <property type="protein sequence ID" value="PNS21961.1"/>
    <property type="molecule type" value="Genomic_DNA"/>
</dbReference>
<comment type="caution">
    <text evidence="1">The sequence shown here is derived from an EMBL/GenBank/DDBJ whole genome shotgun (WGS) entry which is preliminary data.</text>
</comment>
<keyword evidence="2" id="KW-1185">Reference proteome</keyword>
<protein>
    <submittedName>
        <fullName evidence="1">Uncharacterized protein</fullName>
    </submittedName>
</protein>
<dbReference type="AlphaFoldDB" id="A0A2K1R3U4"/>
<proteinExistence type="predicted"/>
<name>A0A2K1R3U4_9PEZI</name>
<dbReference type="InParanoid" id="A0A2K1R3U4"/>
<sequence>MLRKVGDKYPASLNVFHAGTGLTTWIGSMRMGTIFYFIYQSLVRAPALDVHEASNSLLWSSATIILSSLPMLSTQLLLSPFTATINVLIPPEARRNEKTLRQWSERPRDDTLIEFTTLRFLPFPKRKTVRLEDLRLLKPRAFRIAQFEYVPPKLRESSNGNAIGWLKGLIGGRRTFYVRDGLKYTQSTRGPGVWDNLTKVIFSQSGYKMPVQSRIRPALRSVGQRRPPGQDST</sequence>
<reference evidence="1 2" key="1">
    <citation type="submission" date="2017-06" db="EMBL/GenBank/DDBJ databases">
        <title>Draft genome sequence of a variant of Elsinoe murrayae.</title>
        <authorList>
            <person name="Cheng Q."/>
        </authorList>
    </citation>
    <scope>NUCLEOTIDE SEQUENCE [LARGE SCALE GENOMIC DNA]</scope>
    <source>
        <strain evidence="1 2">CQ-2017a</strain>
    </source>
</reference>
<organism evidence="1 2">
    <name type="scientific">Sphaceloma murrayae</name>
    <dbReference type="NCBI Taxonomy" id="2082308"/>
    <lineage>
        <taxon>Eukaryota</taxon>
        <taxon>Fungi</taxon>
        <taxon>Dikarya</taxon>
        <taxon>Ascomycota</taxon>
        <taxon>Pezizomycotina</taxon>
        <taxon>Dothideomycetes</taxon>
        <taxon>Dothideomycetidae</taxon>
        <taxon>Myriangiales</taxon>
        <taxon>Elsinoaceae</taxon>
        <taxon>Sphaceloma</taxon>
    </lineage>
</organism>
<dbReference type="Proteomes" id="UP000243797">
    <property type="component" value="Unassembled WGS sequence"/>
</dbReference>
<dbReference type="OrthoDB" id="2386090at2759"/>
<evidence type="ECO:0000313" key="1">
    <source>
        <dbReference type="EMBL" id="PNS21961.1"/>
    </source>
</evidence>
<evidence type="ECO:0000313" key="2">
    <source>
        <dbReference type="Proteomes" id="UP000243797"/>
    </source>
</evidence>
<gene>
    <name evidence="1" type="ORF">CAC42_559</name>
</gene>
<accession>A0A2K1R3U4</accession>